<dbReference type="AlphaFoldDB" id="A0A7W8G6C9"/>
<feature type="transmembrane region" description="Helical" evidence="1">
    <location>
        <begin position="40"/>
        <end position="62"/>
    </location>
</feature>
<sequence length="751" mass="86367">MFNFIRLHQLNIMLVLCAFSTSMTIMLFITRFLPKKRKWIIIGMEIVATLLLYFDRFTYIYAGLPSNKGYIMMRLSNFIVFFMTSAIVFCFNFYLTDLLTNEGKMTVIPRRLRVTFFASAVGMLLAIIAAFTGLYYYFDAHNFYHRSPAFFICYIIPTICPIIQFSAIFKHRKSFSKFINTAIFLYTFFPVIVGLIQFFSYGISIVNMAIVLVSVSLYFFTYLDINDEVVRAHNVEIQIFKAERKNMKRIFSETAAAFAKLLEKNNKELQGHYERTAIMAKAIAKKAGCSQEDCEKAFYAAYVCDVAPEVLDCIKDFPFLSETAIYVGERYDGKGNRHPQKGDELPLYARIATVARDYETMINDATLSKFFVREEFIREAGFKYDPVYAKAAYQLLDLGTNNGVFDKMSQKTETEILCHDYRENITTGISVGEKVTEITFDCESIEKEKIFSAPSIILFDSSDGQVYETPKAIDAHKYLEYGELWFDSHIISTSAKNMEIRNVSEEAGGESSSYKVTASRFEDHLLIKMQSSKKTFEVIVALPSESKAAYIGITGENVHISNIKTLKKEQKLDKNAIPRLTEKVNYINRIESDIPNVQIVKPLSKFTRAIEIKERLKLYFHAQSLPDANLVWHCPYVLLYYSDDQKVYGKNYREFALIKLDGEENGSSDAATNTFIMRRTENFKSWDTWEEQNKAGYECHIEFFKDGNEVTLQTQNKGIYIQNTTRINDGSKEVYVALTGDQVALTDIRVR</sequence>
<feature type="transmembrane region" description="Helical" evidence="1">
    <location>
        <begin position="181"/>
        <end position="199"/>
    </location>
</feature>
<dbReference type="PANTHER" id="PTHR45228">
    <property type="entry name" value="CYCLIC DI-GMP PHOSPHODIESTERASE TM_0186-RELATED"/>
    <property type="match status" value="1"/>
</dbReference>
<dbReference type="EMBL" id="JACHFQ010000001">
    <property type="protein sequence ID" value="MBB5224678.1"/>
    <property type="molecule type" value="Genomic_DNA"/>
</dbReference>
<comment type="caution">
    <text evidence="2">The sequence shown here is derived from an EMBL/GenBank/DDBJ whole genome shotgun (WGS) entry which is preliminary data.</text>
</comment>
<feature type="transmembrane region" description="Helical" evidence="1">
    <location>
        <begin position="12"/>
        <end position="33"/>
    </location>
</feature>
<keyword evidence="1" id="KW-0812">Transmembrane</keyword>
<feature type="transmembrane region" description="Helical" evidence="1">
    <location>
        <begin position="149"/>
        <end position="169"/>
    </location>
</feature>
<dbReference type="Proteomes" id="UP000518887">
    <property type="component" value="Unassembled WGS sequence"/>
</dbReference>
<feature type="transmembrane region" description="Helical" evidence="1">
    <location>
        <begin position="74"/>
        <end position="95"/>
    </location>
</feature>
<keyword evidence="1" id="KW-1133">Transmembrane helix</keyword>
<evidence type="ECO:0000313" key="2">
    <source>
        <dbReference type="EMBL" id="MBB5224678.1"/>
    </source>
</evidence>
<gene>
    <name evidence="2" type="ORF">HNP76_000018</name>
</gene>
<protein>
    <recommendedName>
        <fullName evidence="4">HD-GYP domain-containing protein</fullName>
    </recommendedName>
</protein>
<evidence type="ECO:0000313" key="3">
    <source>
        <dbReference type="Proteomes" id="UP000518887"/>
    </source>
</evidence>
<evidence type="ECO:0008006" key="4">
    <source>
        <dbReference type="Google" id="ProtNLM"/>
    </source>
</evidence>
<dbReference type="Gene3D" id="1.10.3210.10">
    <property type="entry name" value="Hypothetical protein af1432"/>
    <property type="match status" value="2"/>
</dbReference>
<organism evidence="2 3">
    <name type="scientific">Treponema ruminis</name>
    <dbReference type="NCBI Taxonomy" id="744515"/>
    <lineage>
        <taxon>Bacteria</taxon>
        <taxon>Pseudomonadati</taxon>
        <taxon>Spirochaetota</taxon>
        <taxon>Spirochaetia</taxon>
        <taxon>Spirochaetales</taxon>
        <taxon>Treponemataceae</taxon>
        <taxon>Treponema</taxon>
    </lineage>
</organism>
<dbReference type="SUPFAM" id="SSF109604">
    <property type="entry name" value="HD-domain/PDEase-like"/>
    <property type="match status" value="1"/>
</dbReference>
<keyword evidence="3" id="KW-1185">Reference proteome</keyword>
<proteinExistence type="predicted"/>
<dbReference type="InterPro" id="IPR052020">
    <property type="entry name" value="Cyclic_di-GMP/3'3'-cGAMP_PDE"/>
</dbReference>
<feature type="transmembrane region" description="Helical" evidence="1">
    <location>
        <begin position="116"/>
        <end position="137"/>
    </location>
</feature>
<reference evidence="2 3" key="1">
    <citation type="submission" date="2020-08" db="EMBL/GenBank/DDBJ databases">
        <title>Genomic Encyclopedia of Type Strains, Phase IV (KMG-IV): sequencing the most valuable type-strain genomes for metagenomic binning, comparative biology and taxonomic classification.</title>
        <authorList>
            <person name="Goeker M."/>
        </authorList>
    </citation>
    <scope>NUCLEOTIDE SEQUENCE [LARGE SCALE GENOMIC DNA]</scope>
    <source>
        <strain evidence="2 3">DSM 103462</strain>
    </source>
</reference>
<name>A0A7W8G6C9_9SPIR</name>
<evidence type="ECO:0000256" key="1">
    <source>
        <dbReference type="SAM" id="Phobius"/>
    </source>
</evidence>
<accession>A0A7W8G6C9</accession>
<keyword evidence="1" id="KW-0472">Membrane</keyword>
<dbReference type="RefSeq" id="WP_184656286.1">
    <property type="nucleotide sequence ID" value="NZ_JACHFQ010000001.1"/>
</dbReference>